<gene>
    <name evidence="6" type="ORF">A2310_07485</name>
</gene>
<dbReference type="InterPro" id="IPR014026">
    <property type="entry name" value="UDP-Glc/GDP-Man_DH_dimer"/>
</dbReference>
<evidence type="ECO:0000256" key="2">
    <source>
        <dbReference type="ARBA" id="ARBA00023027"/>
    </source>
</evidence>
<dbReference type="PIRSF" id="PIRSF500136">
    <property type="entry name" value="UDP_ManNAc_DH"/>
    <property type="match status" value="1"/>
</dbReference>
<dbReference type="InterPro" id="IPR028359">
    <property type="entry name" value="UDP_ManNAc/GlcNAc_DH"/>
</dbReference>
<dbReference type="GO" id="GO:0016616">
    <property type="term" value="F:oxidoreductase activity, acting on the CH-OH group of donors, NAD or NADP as acceptor"/>
    <property type="evidence" value="ECO:0007669"/>
    <property type="project" value="InterPro"/>
</dbReference>
<dbReference type="SMART" id="SM00984">
    <property type="entry name" value="UDPG_MGDP_dh_C"/>
    <property type="match status" value="1"/>
</dbReference>
<dbReference type="NCBIfam" id="TIGR03026">
    <property type="entry name" value="NDP-sugDHase"/>
    <property type="match status" value="1"/>
</dbReference>
<dbReference type="InterPro" id="IPR036291">
    <property type="entry name" value="NAD(P)-bd_dom_sf"/>
</dbReference>
<dbReference type="InterPro" id="IPR001732">
    <property type="entry name" value="UDP-Glc/GDP-Man_DH_N"/>
</dbReference>
<evidence type="ECO:0000313" key="6">
    <source>
        <dbReference type="EMBL" id="OGC22589.1"/>
    </source>
</evidence>
<feature type="transmembrane region" description="Helical" evidence="4">
    <location>
        <begin position="12"/>
        <end position="31"/>
    </location>
</feature>
<evidence type="ECO:0000256" key="1">
    <source>
        <dbReference type="ARBA" id="ARBA00023002"/>
    </source>
</evidence>
<keyword evidence="4" id="KW-1133">Transmembrane helix</keyword>
<dbReference type="InterPro" id="IPR014027">
    <property type="entry name" value="UDP-Glc/GDP-Man_DH_C"/>
</dbReference>
<dbReference type="PANTHER" id="PTHR43491:SF1">
    <property type="entry name" value="UDP-N-ACETYL-D-MANNOSAMINE DEHYDROGENASE"/>
    <property type="match status" value="1"/>
</dbReference>
<evidence type="ECO:0000256" key="4">
    <source>
        <dbReference type="SAM" id="Phobius"/>
    </source>
</evidence>
<dbReference type="Pfam" id="PF03721">
    <property type="entry name" value="UDPG_MGDP_dh_N"/>
    <property type="match status" value="1"/>
</dbReference>
<evidence type="ECO:0000256" key="3">
    <source>
        <dbReference type="PIRNR" id="PIRNR000124"/>
    </source>
</evidence>
<dbReference type="AlphaFoldDB" id="A0A1F4SQA1"/>
<reference evidence="6 7" key="1">
    <citation type="journal article" date="2016" name="Nat. Commun.">
        <title>Thousands of microbial genomes shed light on interconnected biogeochemical processes in an aquifer system.</title>
        <authorList>
            <person name="Anantharaman K."/>
            <person name="Brown C.T."/>
            <person name="Hug L.A."/>
            <person name="Sharon I."/>
            <person name="Castelle C.J."/>
            <person name="Probst A.J."/>
            <person name="Thomas B.C."/>
            <person name="Singh A."/>
            <person name="Wilkins M.J."/>
            <person name="Karaoz U."/>
            <person name="Brodie E.L."/>
            <person name="Williams K.H."/>
            <person name="Hubbard S.S."/>
            <person name="Banfield J.F."/>
        </authorList>
    </citation>
    <scope>NUCLEOTIDE SEQUENCE [LARGE SCALE GENOMIC DNA]</scope>
</reference>
<keyword evidence="4" id="KW-0812">Transmembrane</keyword>
<evidence type="ECO:0000259" key="5">
    <source>
        <dbReference type="SMART" id="SM00984"/>
    </source>
</evidence>
<keyword evidence="4" id="KW-0472">Membrane</keyword>
<dbReference type="GO" id="GO:0000271">
    <property type="term" value="P:polysaccharide biosynthetic process"/>
    <property type="evidence" value="ECO:0007669"/>
    <property type="project" value="InterPro"/>
</dbReference>
<name>A0A1F4SQA1_UNCSA</name>
<protein>
    <submittedName>
        <fullName evidence="6">UDP-N-acetyl-D-glucosamine dehydrogenase</fullName>
    </submittedName>
</protein>
<dbReference type="Pfam" id="PF00984">
    <property type="entry name" value="UDPG_MGDP_dh"/>
    <property type="match status" value="1"/>
</dbReference>
<accession>A0A1F4SQA1</accession>
<proteinExistence type="inferred from homology"/>
<dbReference type="PANTHER" id="PTHR43491">
    <property type="entry name" value="UDP-N-ACETYL-D-MANNOSAMINE DEHYDROGENASE"/>
    <property type="match status" value="1"/>
</dbReference>
<organism evidence="6 7">
    <name type="scientific">candidate division WOR-1 bacterium RIFOXYB2_FULL_37_13</name>
    <dbReference type="NCBI Taxonomy" id="1802579"/>
    <lineage>
        <taxon>Bacteria</taxon>
        <taxon>Bacillati</taxon>
        <taxon>Saganbacteria</taxon>
    </lineage>
</organism>
<sequence>MKLLDKIKNKRLKVGIIGLGYVGLPLAIEFAKSGIETIGIDINGQKVSMLNAGKSYIQDIDSQLIKHLVEKSKFTATNDFKAIASIDVVFVCVPTPFNKAKAPDISFMINAAKSISSYLSKEKLIVLQSTTYPGTTDEDIIPILEQSGLKAGKDFYIAFSPERIDPGNKKFNVKNTPKIVGGLTLKCADLTKRVFSLIIDEKNIHVVSCPRSAEMCKLLENIFRSVNIALVNELLILSNRMGIDFWEVIDAAATKPFGFLPFYPGPGVGGHCIPVDPYYLSWKAREYNFFANFIELAAEVNQNMPYYAVEKIGEALNLQNKSLKNATVFILGLTFKKNIDDIRNSPSFEIIKLLLNKGAKVWGFDPYVNHYEAAAKEYDLKGDIHFIPLTKANLKKADAVAILVNHDKFNLKMIADNSKVLIDMINAAKYLNKYKNIIKL</sequence>
<dbReference type="SUPFAM" id="SSF48179">
    <property type="entry name" value="6-phosphogluconate dehydrogenase C-terminal domain-like"/>
    <property type="match status" value="1"/>
</dbReference>
<comment type="caution">
    <text evidence="6">The sequence shown here is derived from an EMBL/GenBank/DDBJ whole genome shotgun (WGS) entry which is preliminary data.</text>
</comment>
<keyword evidence="1" id="KW-0560">Oxidoreductase</keyword>
<dbReference type="Pfam" id="PF03720">
    <property type="entry name" value="UDPG_MGDP_dh_C"/>
    <property type="match status" value="1"/>
</dbReference>
<dbReference type="EMBL" id="MEUB01000027">
    <property type="protein sequence ID" value="OGC22589.1"/>
    <property type="molecule type" value="Genomic_DNA"/>
</dbReference>
<dbReference type="Gene3D" id="3.40.50.720">
    <property type="entry name" value="NAD(P)-binding Rossmann-like Domain"/>
    <property type="match status" value="2"/>
</dbReference>
<dbReference type="STRING" id="1802579.A2310_07485"/>
<dbReference type="InterPro" id="IPR036220">
    <property type="entry name" value="UDP-Glc/GDP-Man_DH_C_sf"/>
</dbReference>
<dbReference type="GO" id="GO:0051287">
    <property type="term" value="F:NAD binding"/>
    <property type="evidence" value="ECO:0007669"/>
    <property type="project" value="InterPro"/>
</dbReference>
<feature type="domain" description="UDP-glucose/GDP-mannose dehydrogenase C-terminal" evidence="5">
    <location>
        <begin position="329"/>
        <end position="430"/>
    </location>
</feature>
<dbReference type="SUPFAM" id="SSF52413">
    <property type="entry name" value="UDP-glucose/GDP-mannose dehydrogenase C-terminal domain"/>
    <property type="match status" value="1"/>
</dbReference>
<dbReference type="SUPFAM" id="SSF51735">
    <property type="entry name" value="NAD(P)-binding Rossmann-fold domains"/>
    <property type="match status" value="1"/>
</dbReference>
<dbReference type="InterPro" id="IPR008927">
    <property type="entry name" value="6-PGluconate_DH-like_C_sf"/>
</dbReference>
<dbReference type="PIRSF" id="PIRSF000124">
    <property type="entry name" value="UDPglc_GDPman_dh"/>
    <property type="match status" value="1"/>
</dbReference>
<evidence type="ECO:0000313" key="7">
    <source>
        <dbReference type="Proteomes" id="UP000178417"/>
    </source>
</evidence>
<dbReference type="GO" id="GO:0016628">
    <property type="term" value="F:oxidoreductase activity, acting on the CH-CH group of donors, NAD or NADP as acceptor"/>
    <property type="evidence" value="ECO:0007669"/>
    <property type="project" value="InterPro"/>
</dbReference>
<dbReference type="InterPro" id="IPR017476">
    <property type="entry name" value="UDP-Glc/GDP-Man"/>
</dbReference>
<comment type="similarity">
    <text evidence="3">Belongs to the UDP-glucose/GDP-mannose dehydrogenase family.</text>
</comment>
<keyword evidence="2" id="KW-0520">NAD</keyword>
<dbReference type="Proteomes" id="UP000178417">
    <property type="component" value="Unassembled WGS sequence"/>
</dbReference>